<protein>
    <submittedName>
        <fullName evidence="2">Uncharacterized protein</fullName>
    </submittedName>
</protein>
<comment type="caution">
    <text evidence="2">The sequence shown here is derived from an EMBL/GenBank/DDBJ whole genome shotgun (WGS) entry which is preliminary data.</text>
</comment>
<feature type="region of interest" description="Disordered" evidence="1">
    <location>
        <begin position="131"/>
        <end position="158"/>
    </location>
</feature>
<reference evidence="2" key="1">
    <citation type="submission" date="2018-04" db="EMBL/GenBank/DDBJ databases">
        <title>Whole genome sequencing of Hypsizygus marmoreus.</title>
        <authorList>
            <person name="Choi I.-G."/>
            <person name="Min B."/>
            <person name="Kim J.-G."/>
            <person name="Kim S."/>
            <person name="Oh Y.-L."/>
            <person name="Kong W.-S."/>
            <person name="Park H."/>
            <person name="Jeong J."/>
            <person name="Song E.-S."/>
        </authorList>
    </citation>
    <scope>NUCLEOTIDE SEQUENCE [LARGE SCALE GENOMIC DNA]</scope>
    <source>
        <strain evidence="2">51987-8</strain>
    </source>
</reference>
<evidence type="ECO:0000256" key="1">
    <source>
        <dbReference type="SAM" id="MobiDB-lite"/>
    </source>
</evidence>
<name>A0A369JZ50_HYPMA</name>
<dbReference type="OrthoDB" id="3063120at2759"/>
<dbReference type="Proteomes" id="UP000076154">
    <property type="component" value="Unassembled WGS sequence"/>
</dbReference>
<dbReference type="EMBL" id="LUEZ02000025">
    <property type="protein sequence ID" value="RDB26612.1"/>
    <property type="molecule type" value="Genomic_DNA"/>
</dbReference>
<sequence length="181" mass="19956">MADSRRFVFVYPTGQRFGKASSTTGIYSAMLFCHGGRARTPFPINIECDNAENARHLLTLMQPIADQYHTTPSLKLISILEGLQEWKAICSFMDSLTDTFFVVSLGWRIGIFITRAGAAASLNGCNTAQKRDSAARNRSLMQSHPGRRPTTNDKENLASSPLATSLLRRLGPPIFDSFLLG</sequence>
<evidence type="ECO:0000313" key="3">
    <source>
        <dbReference type="Proteomes" id="UP000076154"/>
    </source>
</evidence>
<organism evidence="2 3">
    <name type="scientific">Hypsizygus marmoreus</name>
    <name type="common">White beech mushroom</name>
    <name type="synonym">Agaricus marmoreus</name>
    <dbReference type="NCBI Taxonomy" id="39966"/>
    <lineage>
        <taxon>Eukaryota</taxon>
        <taxon>Fungi</taxon>
        <taxon>Dikarya</taxon>
        <taxon>Basidiomycota</taxon>
        <taxon>Agaricomycotina</taxon>
        <taxon>Agaricomycetes</taxon>
        <taxon>Agaricomycetidae</taxon>
        <taxon>Agaricales</taxon>
        <taxon>Tricholomatineae</taxon>
        <taxon>Lyophyllaceae</taxon>
        <taxon>Hypsizygus</taxon>
    </lineage>
</organism>
<dbReference type="AlphaFoldDB" id="A0A369JZ50"/>
<keyword evidence="3" id="KW-1185">Reference proteome</keyword>
<accession>A0A369JZ50</accession>
<proteinExistence type="predicted"/>
<gene>
    <name evidence="2" type="ORF">Hypma_005570</name>
</gene>
<evidence type="ECO:0000313" key="2">
    <source>
        <dbReference type="EMBL" id="RDB26612.1"/>
    </source>
</evidence>
<dbReference type="InParanoid" id="A0A369JZ50"/>